<organism evidence="1 2">
    <name type="scientific">Ficus carica</name>
    <name type="common">Common fig</name>
    <dbReference type="NCBI Taxonomy" id="3494"/>
    <lineage>
        <taxon>Eukaryota</taxon>
        <taxon>Viridiplantae</taxon>
        <taxon>Streptophyta</taxon>
        <taxon>Embryophyta</taxon>
        <taxon>Tracheophyta</taxon>
        <taxon>Spermatophyta</taxon>
        <taxon>Magnoliopsida</taxon>
        <taxon>eudicotyledons</taxon>
        <taxon>Gunneridae</taxon>
        <taxon>Pentapetalae</taxon>
        <taxon>rosids</taxon>
        <taxon>fabids</taxon>
        <taxon>Rosales</taxon>
        <taxon>Moraceae</taxon>
        <taxon>Ficeae</taxon>
        <taxon>Ficus</taxon>
    </lineage>
</organism>
<name>A0AA88AEB1_FICCA</name>
<gene>
    <name evidence="1" type="ORF">TIFTF001_020713</name>
</gene>
<keyword evidence="2" id="KW-1185">Reference proteome</keyword>
<comment type="caution">
    <text evidence="1">The sequence shown here is derived from an EMBL/GenBank/DDBJ whole genome shotgun (WGS) entry which is preliminary data.</text>
</comment>
<protein>
    <submittedName>
        <fullName evidence="1">Uncharacterized protein</fullName>
    </submittedName>
</protein>
<proteinExistence type="predicted"/>
<dbReference type="Proteomes" id="UP001187192">
    <property type="component" value="Unassembled WGS sequence"/>
</dbReference>
<reference evidence="1" key="1">
    <citation type="submission" date="2023-07" db="EMBL/GenBank/DDBJ databases">
        <title>draft genome sequence of fig (Ficus carica).</title>
        <authorList>
            <person name="Takahashi T."/>
            <person name="Nishimura K."/>
        </authorList>
    </citation>
    <scope>NUCLEOTIDE SEQUENCE</scope>
</reference>
<accession>A0AA88AEB1</accession>
<sequence length="41" mass="4436">MGVGMIFVKEKGRMGAEVANIKTGRNDVGTTIIKRGIRESD</sequence>
<evidence type="ECO:0000313" key="2">
    <source>
        <dbReference type="Proteomes" id="UP001187192"/>
    </source>
</evidence>
<dbReference type="AlphaFoldDB" id="A0AA88AEB1"/>
<evidence type="ECO:0000313" key="1">
    <source>
        <dbReference type="EMBL" id="GMN51557.1"/>
    </source>
</evidence>
<dbReference type="EMBL" id="BTGU01000038">
    <property type="protein sequence ID" value="GMN51557.1"/>
    <property type="molecule type" value="Genomic_DNA"/>
</dbReference>